<dbReference type="Proteomes" id="UP001189429">
    <property type="component" value="Unassembled WGS sequence"/>
</dbReference>
<feature type="compositionally biased region" description="Low complexity" evidence="1">
    <location>
        <begin position="38"/>
        <end position="51"/>
    </location>
</feature>
<dbReference type="EMBL" id="CAUYUJ010017760">
    <property type="protein sequence ID" value="CAK0877634.1"/>
    <property type="molecule type" value="Genomic_DNA"/>
</dbReference>
<keyword evidence="3" id="KW-1185">Reference proteome</keyword>
<evidence type="ECO:0000256" key="1">
    <source>
        <dbReference type="SAM" id="MobiDB-lite"/>
    </source>
</evidence>
<reference evidence="2" key="1">
    <citation type="submission" date="2023-10" db="EMBL/GenBank/DDBJ databases">
        <authorList>
            <person name="Chen Y."/>
            <person name="Shah S."/>
            <person name="Dougan E. K."/>
            <person name="Thang M."/>
            <person name="Chan C."/>
        </authorList>
    </citation>
    <scope>NUCLEOTIDE SEQUENCE [LARGE SCALE GENOMIC DNA]</scope>
</reference>
<gene>
    <name evidence="2" type="ORF">PCOR1329_LOCUS61647</name>
</gene>
<evidence type="ECO:0000313" key="3">
    <source>
        <dbReference type="Proteomes" id="UP001189429"/>
    </source>
</evidence>
<evidence type="ECO:0008006" key="4">
    <source>
        <dbReference type="Google" id="ProtNLM"/>
    </source>
</evidence>
<evidence type="ECO:0000313" key="2">
    <source>
        <dbReference type="EMBL" id="CAK0877634.1"/>
    </source>
</evidence>
<organism evidence="2 3">
    <name type="scientific">Prorocentrum cordatum</name>
    <dbReference type="NCBI Taxonomy" id="2364126"/>
    <lineage>
        <taxon>Eukaryota</taxon>
        <taxon>Sar</taxon>
        <taxon>Alveolata</taxon>
        <taxon>Dinophyceae</taxon>
        <taxon>Prorocentrales</taxon>
        <taxon>Prorocentraceae</taxon>
        <taxon>Prorocentrum</taxon>
    </lineage>
</organism>
<proteinExistence type="predicted"/>
<comment type="caution">
    <text evidence="2">The sequence shown here is derived from an EMBL/GenBank/DDBJ whole genome shotgun (WGS) entry which is preliminary data.</text>
</comment>
<accession>A0ABN9VYK6</accession>
<name>A0ABN9VYK6_9DINO</name>
<feature type="region of interest" description="Disordered" evidence="1">
    <location>
        <begin position="28"/>
        <end position="65"/>
    </location>
</feature>
<sequence>MPVAASGPLRGFPGGVLWPGGAPAPLHDGCASPFRGTSSAAQPPASMPAMARGRAGDPGVGPQCPRAAVRAHRVGEHRGRAGGRSELAALLRVRRGGVRGPGAGHVGAEGAVPGLRRLHLRCGSDAQPGDRLAYADVGHLRQPDASVRPVVDVAGRLWRHGGPHSRAPVRAVHVRPVRGPAAGAGEPRAAGVALGGPDHAVPKDSYYLVRILEFVLMWVLIVYNQDRHLPGAGGQAGEGAHRLQGCRSSARWGCTWSCPSSGASPAATSSRGTLSIGATTRRRATPISGTPTPRPMKRGACWIGWTTRTSRRSEGFPGRPAPRLSNASFHDAFSLPCYNNIQQDAPPRGTSLSPRVLIRRRCPLLH</sequence>
<protein>
    <recommendedName>
        <fullName evidence="4">DNA-directed DNA polymerase</fullName>
    </recommendedName>
</protein>